<evidence type="ECO:0000313" key="2">
    <source>
        <dbReference type="EMBL" id="MBK5932178.1"/>
    </source>
</evidence>
<protein>
    <submittedName>
        <fullName evidence="2">Uncharacterized protein</fullName>
    </submittedName>
</protein>
<gene>
    <name evidence="2" type="ORF">CCR82_16975</name>
</gene>
<evidence type="ECO:0000313" key="3">
    <source>
        <dbReference type="Proteomes" id="UP001296967"/>
    </source>
</evidence>
<reference evidence="2" key="2">
    <citation type="journal article" date="2020" name="Microorganisms">
        <title>Osmotic Adaptation and Compatible Solute Biosynthesis of Phototrophic Bacteria as Revealed from Genome Analyses.</title>
        <authorList>
            <person name="Imhoff J.F."/>
            <person name="Rahn T."/>
            <person name="Kunzel S."/>
            <person name="Keller A."/>
            <person name="Neulinger S.C."/>
        </authorList>
    </citation>
    <scope>NUCLEOTIDE SEQUENCE</scope>
    <source>
        <strain evidence="2">DSM 4395</strain>
    </source>
</reference>
<dbReference type="EMBL" id="NHSF01000078">
    <property type="protein sequence ID" value="MBK5932178.1"/>
    <property type="molecule type" value="Genomic_DNA"/>
</dbReference>
<dbReference type="AlphaFoldDB" id="A0AAJ0UIL4"/>
<keyword evidence="1" id="KW-0472">Membrane</keyword>
<name>A0AAJ0UIL4_HALSE</name>
<evidence type="ECO:0000256" key="1">
    <source>
        <dbReference type="SAM" id="Phobius"/>
    </source>
</evidence>
<proteinExistence type="predicted"/>
<dbReference type="Proteomes" id="UP001296967">
    <property type="component" value="Unassembled WGS sequence"/>
</dbReference>
<reference evidence="2" key="1">
    <citation type="submission" date="2017-05" db="EMBL/GenBank/DDBJ databases">
        <authorList>
            <person name="Imhoff J.F."/>
            <person name="Rahn T."/>
            <person name="Kuenzel S."/>
            <person name="Neulinger S.C."/>
        </authorList>
    </citation>
    <scope>NUCLEOTIDE SEQUENCE</scope>
    <source>
        <strain evidence="2">DSM 4395</strain>
    </source>
</reference>
<organism evidence="2 3">
    <name type="scientific">Halochromatium salexigens</name>
    <name type="common">Chromatium salexigens</name>
    <dbReference type="NCBI Taxonomy" id="49447"/>
    <lineage>
        <taxon>Bacteria</taxon>
        <taxon>Pseudomonadati</taxon>
        <taxon>Pseudomonadota</taxon>
        <taxon>Gammaproteobacteria</taxon>
        <taxon>Chromatiales</taxon>
        <taxon>Chromatiaceae</taxon>
        <taxon>Halochromatium</taxon>
    </lineage>
</organism>
<sequence length="65" mass="7121">MMRHVKKRSRHEGGTRAWRLAQMGVRAVRGLYPGYGVVGLVPPVLIVALMLALLLWGLSPREAGA</sequence>
<keyword evidence="1" id="KW-0812">Transmembrane</keyword>
<comment type="caution">
    <text evidence="2">The sequence shown here is derived from an EMBL/GenBank/DDBJ whole genome shotgun (WGS) entry which is preliminary data.</text>
</comment>
<keyword evidence="1" id="KW-1133">Transmembrane helix</keyword>
<feature type="transmembrane region" description="Helical" evidence="1">
    <location>
        <begin position="32"/>
        <end position="58"/>
    </location>
</feature>
<keyword evidence="3" id="KW-1185">Reference proteome</keyword>
<accession>A0AAJ0UIL4</accession>